<sequence>VEPVRDAFGRVSDLKLIPSAELGRPRIDVVVQTSGQLRDIAASRLFLINRAVEMAAAAKDDKFENQVAASVVEAERVLTEKGVSPKDAREMASFRVFGGANGMYGTGIQGMVESGDRWESESEIADTYLNNMGAFYGDEKHWEVFQKFAFEAALNSTDVVVQPRQSNTWGALSLDHVYEFMGGMNLAVRNVTGKDPDAYLSDYRNRNNMKMQELKEAVGVESRTTILNPTYIKEKMKGGASAASEVAQTVTNTYGWNVMKPAAIDKELWDNIYDVYVKDEYKLNVKDFFEKQNPAALQEVTAVMMETARKGYWKASPEQLSNIAKLHTDLVRQFGPSGSGFTGDNAKLQQFIASQVDAQTAANYNKELKQMKQATLDGEATKGGMVLKKQSSDAVQGAQEEQNSLNGGLIAGIVLVAFVVMLLILKKKRKK</sequence>
<evidence type="ECO:0000256" key="1">
    <source>
        <dbReference type="SAM" id="Phobius"/>
    </source>
</evidence>
<dbReference type="PANTHER" id="PTHR44119:SF1">
    <property type="entry name" value="MAGNESIUM-CHELATASE SUBUNIT CHLH, CHLOROPLASTIC"/>
    <property type="match status" value="1"/>
</dbReference>
<dbReference type="InterPro" id="IPR003672">
    <property type="entry name" value="CobN/Mg_chltase"/>
</dbReference>
<dbReference type="AlphaFoldDB" id="A0A5M5BZ43"/>
<name>A0A5M5BZ43_BACOV</name>
<comment type="caution">
    <text evidence="3">The sequence shown here is derived from an EMBL/GenBank/DDBJ whole genome shotgun (WGS) entry which is preliminary data.</text>
</comment>
<evidence type="ECO:0000313" key="4">
    <source>
        <dbReference type="Proteomes" id="UP000323717"/>
    </source>
</evidence>
<protein>
    <submittedName>
        <fullName evidence="3">Cobaltochelatase subunit CobN</fullName>
    </submittedName>
</protein>
<dbReference type="Pfam" id="PF02514">
    <property type="entry name" value="CobN-Mg_chel"/>
    <property type="match status" value="1"/>
</dbReference>
<reference evidence="3 4" key="1">
    <citation type="journal article" date="2019" name="Nat. Med.">
        <title>A library of human gut bacterial isolates paired with longitudinal multiomics data enables mechanistic microbiome research.</title>
        <authorList>
            <person name="Poyet M."/>
            <person name="Groussin M."/>
            <person name="Gibbons S.M."/>
            <person name="Avila-Pacheco J."/>
            <person name="Jiang X."/>
            <person name="Kearney S.M."/>
            <person name="Perrotta A.R."/>
            <person name="Berdy B."/>
            <person name="Zhao S."/>
            <person name="Lieberman T.D."/>
            <person name="Swanson P.K."/>
            <person name="Smith M."/>
            <person name="Roesemann S."/>
            <person name="Alexander J.E."/>
            <person name="Rich S.A."/>
            <person name="Livny J."/>
            <person name="Vlamakis H."/>
            <person name="Clish C."/>
            <person name="Bullock K."/>
            <person name="Deik A."/>
            <person name="Scott J."/>
            <person name="Pierce K.A."/>
            <person name="Xavier R.J."/>
            <person name="Alm E.J."/>
        </authorList>
    </citation>
    <scope>NUCLEOTIDE SEQUENCE [LARGE SCALE GENOMIC DNA]</scope>
    <source>
        <strain evidence="3 4">BIOML-A163</strain>
    </source>
</reference>
<dbReference type="Proteomes" id="UP000323717">
    <property type="component" value="Unassembled WGS sequence"/>
</dbReference>
<evidence type="ECO:0000259" key="2">
    <source>
        <dbReference type="Pfam" id="PF02514"/>
    </source>
</evidence>
<feature type="domain" description="CobN/magnesium chelatase" evidence="2">
    <location>
        <begin position="1"/>
        <end position="320"/>
    </location>
</feature>
<keyword evidence="1" id="KW-0472">Membrane</keyword>
<gene>
    <name evidence="3" type="ORF">F3D71_18060</name>
</gene>
<evidence type="ECO:0000313" key="3">
    <source>
        <dbReference type="EMBL" id="KAA3946706.1"/>
    </source>
</evidence>
<feature type="transmembrane region" description="Helical" evidence="1">
    <location>
        <begin position="405"/>
        <end position="425"/>
    </location>
</feature>
<accession>A0A5M5BZ43</accession>
<dbReference type="PANTHER" id="PTHR44119">
    <property type="entry name" value="MAGNESIUM-CHELATASE SUBUNIT CHLH, CHLOROPLASTIC"/>
    <property type="match status" value="1"/>
</dbReference>
<dbReference type="EMBL" id="VWLE01000292">
    <property type="protein sequence ID" value="KAA3946706.1"/>
    <property type="molecule type" value="Genomic_DNA"/>
</dbReference>
<feature type="non-terminal residue" evidence="3">
    <location>
        <position position="1"/>
    </location>
</feature>
<keyword evidence="1" id="KW-0812">Transmembrane</keyword>
<keyword evidence="1" id="KW-1133">Transmembrane helix</keyword>
<proteinExistence type="predicted"/>
<organism evidence="3 4">
    <name type="scientific">Bacteroides ovatus</name>
    <dbReference type="NCBI Taxonomy" id="28116"/>
    <lineage>
        <taxon>Bacteria</taxon>
        <taxon>Pseudomonadati</taxon>
        <taxon>Bacteroidota</taxon>
        <taxon>Bacteroidia</taxon>
        <taxon>Bacteroidales</taxon>
        <taxon>Bacteroidaceae</taxon>
        <taxon>Bacteroides</taxon>
    </lineage>
</organism>